<dbReference type="SMART" id="SM00028">
    <property type="entry name" value="TPR"/>
    <property type="match status" value="3"/>
</dbReference>
<dbReference type="AlphaFoldDB" id="A0A562WRS8"/>
<dbReference type="InterPro" id="IPR019734">
    <property type="entry name" value="TPR_rpt"/>
</dbReference>
<organism evidence="3 4">
    <name type="scientific">Geobacter argillaceus</name>
    <dbReference type="NCBI Taxonomy" id="345631"/>
    <lineage>
        <taxon>Bacteria</taxon>
        <taxon>Pseudomonadati</taxon>
        <taxon>Thermodesulfobacteriota</taxon>
        <taxon>Desulfuromonadia</taxon>
        <taxon>Geobacterales</taxon>
        <taxon>Geobacteraceae</taxon>
        <taxon>Geobacter</taxon>
    </lineage>
</organism>
<keyword evidence="4" id="KW-1185">Reference proteome</keyword>
<dbReference type="InterPro" id="IPR030887">
    <property type="entry name" value="Beta-barrel_YaiO"/>
</dbReference>
<evidence type="ECO:0000259" key="2">
    <source>
        <dbReference type="Pfam" id="PF19413"/>
    </source>
</evidence>
<dbReference type="Pfam" id="PF19413">
    <property type="entry name" value="YaiO"/>
    <property type="match status" value="1"/>
</dbReference>
<dbReference type="InterPro" id="IPR011990">
    <property type="entry name" value="TPR-like_helical_dom_sf"/>
</dbReference>
<sequence>MIMKHWTANLILTAFLILQQTAAAEAIGYEQGLAEVRKAITGKQYIRAERLLNQLRRREPRDQELAAMAARVQLWQGRHQAAILLFRESLAIRPNRQLQTELERVEALDALAPIDRLLAAGRDDEAETRLSDLYQSGSIPYEAGRRLGPLLISRGDMAAARSLYAALTGEFPRDRDFAYRYARLLIRLGEWDKAKNLLDQVPWQEHAEQAELRAELDAISGNRSVSDHTSRTSYGVELTKAEVLVQNGSTAEAEQLLRTLIDNGRNRYEAGHRLGYLYRKRGDNAAARDLYAELRRSYPTDRDFAKLQIAAMLAMGDDRGAERELDAIPGPYDAETTAIRGRLAVRQKRYDEAIAWFNASLAIQEDTGVREELSRLEVAMQLAEADRAAQGKDRAKAEEVWHELFNSGRETYQSGYRLGMAAVARRDYSLARDLFSDLSARYPADSGFRQLRIESLILAGDYEAAQREIAALPPGELAKLKSEREDLLYRVRHNSLKLSAGWYGYTGGYPNEQDYSVTLTQHLKRVTTVATASATTRFNKTDSQIGVDLYLGKGEGARRYGYLSLAASPNASFLPCTRAGGELFQAIGPAEYSLGYFRMDFKDSSANIIVPGASLPLPAGLALNERIYLVTDNGGFSFLTTLLYEPNHRFRASYSVGAGTAPDKLQDKLDTERLFTLTNRFTMEYRPVSAYSCGAEMGHEHRAGQYDKAGATLFCRYWW</sequence>
<keyword evidence="1" id="KW-0732">Signal</keyword>
<protein>
    <submittedName>
        <fullName evidence="3">YaiO family outer membrane protein</fullName>
    </submittedName>
</protein>
<dbReference type="RefSeq" id="WP_170241812.1">
    <property type="nucleotide sequence ID" value="NZ_VLLN01000002.1"/>
</dbReference>
<proteinExistence type="predicted"/>
<dbReference type="Proteomes" id="UP000319449">
    <property type="component" value="Unassembled WGS sequence"/>
</dbReference>
<dbReference type="NCBIfam" id="TIGR04390">
    <property type="entry name" value="OMP_YaiO_dom"/>
    <property type="match status" value="1"/>
</dbReference>
<accession>A0A562WRS8</accession>
<dbReference type="Pfam" id="PF14559">
    <property type="entry name" value="TPR_19"/>
    <property type="match status" value="1"/>
</dbReference>
<dbReference type="Pfam" id="PF13432">
    <property type="entry name" value="TPR_16"/>
    <property type="match status" value="3"/>
</dbReference>
<gene>
    <name evidence="3" type="ORF">JN12_00382</name>
</gene>
<reference evidence="3 4" key="1">
    <citation type="submission" date="2019-07" db="EMBL/GenBank/DDBJ databases">
        <title>Genomic Encyclopedia of Archaeal and Bacterial Type Strains, Phase II (KMG-II): from individual species to whole genera.</title>
        <authorList>
            <person name="Goeker M."/>
        </authorList>
    </citation>
    <scope>NUCLEOTIDE SEQUENCE [LARGE SCALE GENOMIC DNA]</scope>
    <source>
        <strain evidence="3 4">ATCC BAA-1139</strain>
    </source>
</reference>
<dbReference type="SUPFAM" id="SSF48452">
    <property type="entry name" value="TPR-like"/>
    <property type="match status" value="2"/>
</dbReference>
<feature type="signal peptide" evidence="1">
    <location>
        <begin position="1"/>
        <end position="23"/>
    </location>
</feature>
<dbReference type="EMBL" id="VLLN01000002">
    <property type="protein sequence ID" value="TWJ32971.1"/>
    <property type="molecule type" value="Genomic_DNA"/>
</dbReference>
<evidence type="ECO:0000256" key="1">
    <source>
        <dbReference type="SAM" id="SignalP"/>
    </source>
</evidence>
<evidence type="ECO:0000313" key="4">
    <source>
        <dbReference type="Proteomes" id="UP000319449"/>
    </source>
</evidence>
<dbReference type="Gene3D" id="1.25.40.10">
    <property type="entry name" value="Tetratricopeptide repeat domain"/>
    <property type="match status" value="3"/>
</dbReference>
<feature type="domain" description="YaiO beta-barrel" evidence="2">
    <location>
        <begin position="494"/>
        <end position="662"/>
    </location>
</feature>
<comment type="caution">
    <text evidence="3">The sequence shown here is derived from an EMBL/GenBank/DDBJ whole genome shotgun (WGS) entry which is preliminary data.</text>
</comment>
<evidence type="ECO:0000313" key="3">
    <source>
        <dbReference type="EMBL" id="TWJ32971.1"/>
    </source>
</evidence>
<name>A0A562WRS8_9BACT</name>
<feature type="chain" id="PRO_5022134577" evidence="1">
    <location>
        <begin position="24"/>
        <end position="719"/>
    </location>
</feature>